<gene>
    <name evidence="1" type="ORF">OG626_13415</name>
</gene>
<reference evidence="1" key="1">
    <citation type="submission" date="2022-10" db="EMBL/GenBank/DDBJ databases">
        <title>The complete genomes of actinobacterial strains from the NBC collection.</title>
        <authorList>
            <person name="Joergensen T.S."/>
            <person name="Alvarez Arevalo M."/>
            <person name="Sterndorff E.B."/>
            <person name="Faurdal D."/>
            <person name="Vuksanovic O."/>
            <person name="Mourched A.-S."/>
            <person name="Charusanti P."/>
            <person name="Shaw S."/>
            <person name="Blin K."/>
            <person name="Weber T."/>
        </authorList>
    </citation>
    <scope>NUCLEOTIDE SEQUENCE</scope>
    <source>
        <strain evidence="1">NBC_01401</strain>
    </source>
</reference>
<organism evidence="1">
    <name type="scientific">Streptomyces sp. NBC_01401</name>
    <dbReference type="NCBI Taxonomy" id="2903854"/>
    <lineage>
        <taxon>Bacteria</taxon>
        <taxon>Bacillati</taxon>
        <taxon>Actinomycetota</taxon>
        <taxon>Actinomycetes</taxon>
        <taxon>Kitasatosporales</taxon>
        <taxon>Streptomycetaceae</taxon>
        <taxon>Streptomyces</taxon>
    </lineage>
</organism>
<dbReference type="Gene3D" id="3.30.750.24">
    <property type="entry name" value="STAS domain"/>
    <property type="match status" value="1"/>
</dbReference>
<evidence type="ECO:0000313" key="1">
    <source>
        <dbReference type="EMBL" id="WTZ00131.1"/>
    </source>
</evidence>
<name>A0AAU3H4L9_9ACTN</name>
<protein>
    <submittedName>
        <fullName evidence="1">STAS domain-containing protein</fullName>
    </submittedName>
</protein>
<sequence length="119" mass="11891">MSFGHPAGLCGVDAMTPNVLVLTGRITRADVPGLCARLEALVSGTSGASGTERVVVDCDVGGVVHPGLAVVEAVARLGLVARRAGGAELRLRNVPAELGALLGLVGLADGVDTIRTAPE</sequence>
<dbReference type="AlphaFoldDB" id="A0AAU3H4L9"/>
<accession>A0AAU3H4L9</accession>
<dbReference type="EMBL" id="CP109535">
    <property type="protein sequence ID" value="WTZ00131.1"/>
    <property type="molecule type" value="Genomic_DNA"/>
</dbReference>
<dbReference type="InterPro" id="IPR036513">
    <property type="entry name" value="STAS_dom_sf"/>
</dbReference>
<proteinExistence type="predicted"/>